<dbReference type="GO" id="GO:0005737">
    <property type="term" value="C:cytoplasm"/>
    <property type="evidence" value="ECO:0007669"/>
    <property type="project" value="UniProtKB-SubCell"/>
</dbReference>
<evidence type="ECO:0000313" key="4">
    <source>
        <dbReference type="EMBL" id="MDT8843579.1"/>
    </source>
</evidence>
<comment type="subcellular location">
    <subcellularLocation>
        <location evidence="3">Cytoplasm</location>
    </subcellularLocation>
</comment>
<keyword evidence="3" id="KW-0963">Cytoplasm</keyword>
<organism evidence="4 5">
    <name type="scientific">Paraburkholderia fungorum</name>
    <dbReference type="NCBI Taxonomy" id="134537"/>
    <lineage>
        <taxon>Bacteria</taxon>
        <taxon>Pseudomonadati</taxon>
        <taxon>Pseudomonadota</taxon>
        <taxon>Betaproteobacteria</taxon>
        <taxon>Burkholderiales</taxon>
        <taxon>Burkholderiaceae</taxon>
        <taxon>Paraburkholderia</taxon>
    </lineage>
</organism>
<evidence type="ECO:0000256" key="3">
    <source>
        <dbReference type="HAMAP-Rule" id="MF_01385"/>
    </source>
</evidence>
<name>A0AAP5QI76_9BURK</name>
<dbReference type="PANTHER" id="PTHR33620">
    <property type="entry name" value="UREASE ACCESSORY PROTEIN F"/>
    <property type="match status" value="1"/>
</dbReference>
<evidence type="ECO:0000256" key="2">
    <source>
        <dbReference type="ARBA" id="ARBA00023186"/>
    </source>
</evidence>
<dbReference type="HAMAP" id="MF_01385">
    <property type="entry name" value="UreF"/>
    <property type="match status" value="1"/>
</dbReference>
<gene>
    <name evidence="3" type="primary">ureF</name>
    <name evidence="4" type="ORF">ParKJ_39910</name>
</gene>
<evidence type="ECO:0000256" key="1">
    <source>
        <dbReference type="ARBA" id="ARBA00022988"/>
    </source>
</evidence>
<dbReference type="GO" id="GO:0016151">
    <property type="term" value="F:nickel cation binding"/>
    <property type="evidence" value="ECO:0007669"/>
    <property type="project" value="UniProtKB-UniRule"/>
</dbReference>
<protein>
    <recommendedName>
        <fullName evidence="3">Urease accessory protein UreF</fullName>
    </recommendedName>
</protein>
<dbReference type="InterPro" id="IPR002639">
    <property type="entry name" value="UreF"/>
</dbReference>
<dbReference type="EMBL" id="JANSLM010000026">
    <property type="protein sequence ID" value="MDT8843579.1"/>
    <property type="molecule type" value="Genomic_DNA"/>
</dbReference>
<dbReference type="Pfam" id="PF01730">
    <property type="entry name" value="UreF"/>
    <property type="match status" value="1"/>
</dbReference>
<dbReference type="PANTHER" id="PTHR33620:SF1">
    <property type="entry name" value="UREASE ACCESSORY PROTEIN F"/>
    <property type="match status" value="1"/>
</dbReference>
<dbReference type="InterPro" id="IPR038277">
    <property type="entry name" value="UreF_sf"/>
</dbReference>
<keyword evidence="2 3" id="KW-0143">Chaperone</keyword>
<comment type="similarity">
    <text evidence="3">Belongs to the UreF family.</text>
</comment>
<dbReference type="RefSeq" id="WP_310699481.1">
    <property type="nucleotide sequence ID" value="NZ_JANSLM010000026.1"/>
</dbReference>
<keyword evidence="1 3" id="KW-0996">Nickel insertion</keyword>
<reference evidence="4" key="1">
    <citation type="submission" date="2022-08" db="EMBL/GenBank/DDBJ databases">
        <authorList>
            <person name="Kim S.-J."/>
        </authorList>
    </citation>
    <scope>NUCLEOTIDE SEQUENCE</scope>
    <source>
        <strain evidence="4">KJ</strain>
    </source>
</reference>
<dbReference type="Proteomes" id="UP001246473">
    <property type="component" value="Unassembled WGS sequence"/>
</dbReference>
<accession>A0AAP5QI76</accession>
<comment type="subunit">
    <text evidence="3">UreD, UreF and UreG form a complex that acts as a GTP-hydrolysis-dependent molecular chaperone, activating the urease apoprotein by helping to assemble the nickel containing metallocenter of UreC. The UreE protein probably delivers the nickel.</text>
</comment>
<proteinExistence type="inferred from homology"/>
<dbReference type="AlphaFoldDB" id="A0AAP5QI76"/>
<dbReference type="Gene3D" id="1.10.4190.10">
    <property type="entry name" value="Urease accessory protein UreF"/>
    <property type="match status" value="1"/>
</dbReference>
<sequence>MVTITITLMVPITKGSEAVRATALLALMQLSDAALPIGRHAHAMGLEALLHDRRVTTPASLRQMIVSALMRGAARADGAATALAHDAHQARDAKALSELDARLDLLKLTKPAQDASRRCGSRLAALVPLLGADAVLLHYVGEVAERRTPGHLAVVSGAVAAGAGIGRADAVLVEMRGIAAMILSAAVRLDIVPATASQGMLAELAPAIIAATEVALGTGPDDMECSAAAGLEIAAMRHARNEGRLFAT</sequence>
<evidence type="ECO:0000313" key="5">
    <source>
        <dbReference type="Proteomes" id="UP001246473"/>
    </source>
</evidence>
<dbReference type="PIRSF" id="PIRSF009467">
    <property type="entry name" value="Ureas_acces_UreF"/>
    <property type="match status" value="1"/>
</dbReference>
<comment type="function">
    <text evidence="3">Required for maturation of urease via the functional incorporation of the urease nickel metallocenter.</text>
</comment>
<comment type="caution">
    <text evidence="4">The sequence shown here is derived from an EMBL/GenBank/DDBJ whole genome shotgun (WGS) entry which is preliminary data.</text>
</comment>